<name>A0A0X3VC08_9ACTN</name>
<sequence length="326" mass="34110">MGLTGWYLHHHGAGHVTRFHAVRPHLPGEVVVFSSLPRPGTLPPATTWVSLTPDNDRPPGDRDPAGADPTVGGLLHWAPLGHAGHARRLAAIASAIADRHFDRFVVDVSVEVAIFVRLLGVPTVVVTQPGDRSDTPHRLAYASASRVLAPWPAGAHHGPATPGLVEVGGISRFDGRTRDIEPDPGTVLVLGGGVTENDLAAAAAATPGTRWQRAGGTASTWIADPWEALQRAEVIVAAAGQNSVADLAAAGARAVIVPQPRPFGEQVATGRILTDRRLAVVEPAWPGAAVWPSVLDRARGLRTDWSQWGVTGAARRAADTIAQVGA</sequence>
<proteinExistence type="predicted"/>
<evidence type="ECO:0000313" key="3">
    <source>
        <dbReference type="Proteomes" id="UP000053244"/>
    </source>
</evidence>
<dbReference type="Gene3D" id="3.40.50.2000">
    <property type="entry name" value="Glycogen Phosphorylase B"/>
    <property type="match status" value="1"/>
</dbReference>
<evidence type="ECO:0000313" key="2">
    <source>
        <dbReference type="EMBL" id="KUL41957.1"/>
    </source>
</evidence>
<dbReference type="Proteomes" id="UP000053244">
    <property type="component" value="Unassembled WGS sequence"/>
</dbReference>
<dbReference type="OrthoDB" id="9809594at2"/>
<accession>A0A0X3VC08</accession>
<feature type="compositionally biased region" description="Basic and acidic residues" evidence="1">
    <location>
        <begin position="54"/>
        <end position="65"/>
    </location>
</feature>
<dbReference type="AlphaFoldDB" id="A0A0X3VC08"/>
<feature type="region of interest" description="Disordered" evidence="1">
    <location>
        <begin position="44"/>
        <end position="68"/>
    </location>
</feature>
<keyword evidence="3" id="KW-1185">Reference proteome</keyword>
<reference evidence="2 3" key="1">
    <citation type="submission" date="2015-10" db="EMBL/GenBank/DDBJ databases">
        <authorList>
            <person name="Gilbert D.G."/>
        </authorList>
    </citation>
    <scope>NUCLEOTIDE SEQUENCE [LARGE SCALE GENOMIC DNA]</scope>
    <source>
        <strain evidence="2 3">NRRL B-16712</strain>
    </source>
</reference>
<comment type="caution">
    <text evidence="2">The sequence shown here is derived from an EMBL/GenBank/DDBJ whole genome shotgun (WGS) entry which is preliminary data.</text>
</comment>
<dbReference type="SUPFAM" id="SSF53756">
    <property type="entry name" value="UDP-Glycosyltransferase/glycogen phosphorylase"/>
    <property type="match status" value="1"/>
</dbReference>
<protein>
    <recommendedName>
        <fullName evidence="4">Glycosyl transferase family 28 C-terminal domain-containing protein</fullName>
    </recommendedName>
</protein>
<evidence type="ECO:0008006" key="4">
    <source>
        <dbReference type="Google" id="ProtNLM"/>
    </source>
</evidence>
<organism evidence="2 3">
    <name type="scientific">Actinoplanes awajinensis subsp. mycoplanecinus</name>
    <dbReference type="NCBI Taxonomy" id="135947"/>
    <lineage>
        <taxon>Bacteria</taxon>
        <taxon>Bacillati</taxon>
        <taxon>Actinomycetota</taxon>
        <taxon>Actinomycetes</taxon>
        <taxon>Micromonosporales</taxon>
        <taxon>Micromonosporaceae</taxon>
        <taxon>Actinoplanes</taxon>
    </lineage>
</organism>
<dbReference type="EMBL" id="LLZH01000008">
    <property type="protein sequence ID" value="KUL41957.1"/>
    <property type="molecule type" value="Genomic_DNA"/>
</dbReference>
<gene>
    <name evidence="2" type="ORF">ADL15_02825</name>
</gene>
<evidence type="ECO:0000256" key="1">
    <source>
        <dbReference type="SAM" id="MobiDB-lite"/>
    </source>
</evidence>
<dbReference type="RefSeq" id="WP_083970845.1">
    <property type="nucleotide sequence ID" value="NZ_LLZH01000008.1"/>
</dbReference>